<dbReference type="Proteomes" id="UP000887013">
    <property type="component" value="Unassembled WGS sequence"/>
</dbReference>
<dbReference type="AlphaFoldDB" id="A0A8X6TZK4"/>
<sequence length="77" mass="8961">MNPFSTAPPAGKGIKMVGEWTVWTWKSLVGQERLRWRLDEVLPKYRMCRLHNSEVIPFLAKSITVRQPTSTILHKLK</sequence>
<keyword evidence="2" id="KW-1185">Reference proteome</keyword>
<evidence type="ECO:0000313" key="1">
    <source>
        <dbReference type="EMBL" id="GFT66556.1"/>
    </source>
</evidence>
<evidence type="ECO:0000313" key="2">
    <source>
        <dbReference type="Proteomes" id="UP000887013"/>
    </source>
</evidence>
<organism evidence="1 2">
    <name type="scientific">Nephila pilipes</name>
    <name type="common">Giant wood spider</name>
    <name type="synonym">Nephila maculata</name>
    <dbReference type="NCBI Taxonomy" id="299642"/>
    <lineage>
        <taxon>Eukaryota</taxon>
        <taxon>Metazoa</taxon>
        <taxon>Ecdysozoa</taxon>
        <taxon>Arthropoda</taxon>
        <taxon>Chelicerata</taxon>
        <taxon>Arachnida</taxon>
        <taxon>Araneae</taxon>
        <taxon>Araneomorphae</taxon>
        <taxon>Entelegynae</taxon>
        <taxon>Araneoidea</taxon>
        <taxon>Nephilidae</taxon>
        <taxon>Nephila</taxon>
    </lineage>
</organism>
<protein>
    <submittedName>
        <fullName evidence="1">Uncharacterized protein</fullName>
    </submittedName>
</protein>
<proteinExistence type="predicted"/>
<comment type="caution">
    <text evidence="1">The sequence shown here is derived from an EMBL/GenBank/DDBJ whole genome shotgun (WGS) entry which is preliminary data.</text>
</comment>
<dbReference type="EMBL" id="BMAW01068961">
    <property type="protein sequence ID" value="GFT66556.1"/>
    <property type="molecule type" value="Genomic_DNA"/>
</dbReference>
<accession>A0A8X6TZK4</accession>
<reference evidence="1" key="1">
    <citation type="submission" date="2020-08" db="EMBL/GenBank/DDBJ databases">
        <title>Multicomponent nature underlies the extraordinary mechanical properties of spider dragline silk.</title>
        <authorList>
            <person name="Kono N."/>
            <person name="Nakamura H."/>
            <person name="Mori M."/>
            <person name="Yoshida Y."/>
            <person name="Ohtoshi R."/>
            <person name="Malay A.D."/>
            <person name="Moran D.A.P."/>
            <person name="Tomita M."/>
            <person name="Numata K."/>
            <person name="Arakawa K."/>
        </authorList>
    </citation>
    <scope>NUCLEOTIDE SEQUENCE</scope>
</reference>
<gene>
    <name evidence="1" type="ORF">NPIL_438381</name>
</gene>
<name>A0A8X6TZK4_NEPPI</name>